<dbReference type="InterPro" id="IPR036280">
    <property type="entry name" value="Multihaem_cyt_sf"/>
</dbReference>
<reference evidence="3" key="1">
    <citation type="submission" date="2021-04" db="EMBL/GenBank/DDBJ databases">
        <authorList>
            <person name="Hornung B."/>
        </authorList>
    </citation>
    <scope>NUCLEOTIDE SEQUENCE</scope>
    <source>
        <strain evidence="3">G5G6</strain>
    </source>
</reference>
<organism evidence="3 4">
    <name type="scientific">Georgfuchsia toluolica</name>
    <dbReference type="NCBI Taxonomy" id="424218"/>
    <lineage>
        <taxon>Bacteria</taxon>
        <taxon>Pseudomonadati</taxon>
        <taxon>Pseudomonadota</taxon>
        <taxon>Betaproteobacteria</taxon>
        <taxon>Nitrosomonadales</taxon>
        <taxon>Sterolibacteriaceae</taxon>
        <taxon>Georgfuchsia</taxon>
    </lineage>
</organism>
<dbReference type="InterPro" id="IPR026352">
    <property type="entry name" value="Nanowire_3heme"/>
</dbReference>
<dbReference type="SUPFAM" id="SSF48695">
    <property type="entry name" value="Multiheme cytochromes"/>
    <property type="match status" value="1"/>
</dbReference>
<dbReference type="PANTHER" id="PTHR39425:SF1">
    <property type="entry name" value="CYTOCHROME C7-LIKE DOMAIN-CONTAINING PROTEIN"/>
    <property type="match status" value="1"/>
</dbReference>
<dbReference type="Proteomes" id="UP000742786">
    <property type="component" value="Unassembled WGS sequence"/>
</dbReference>
<dbReference type="Gene3D" id="3.90.10.10">
    <property type="entry name" value="Cytochrome C3"/>
    <property type="match status" value="1"/>
</dbReference>
<dbReference type="InterPro" id="IPR029467">
    <property type="entry name" value="Cyt_c7-like"/>
</dbReference>
<keyword evidence="1" id="KW-0732">Signal</keyword>
<dbReference type="PANTHER" id="PTHR39425">
    <property type="entry name" value="LIPOPROTEIN CYTOCHROME C"/>
    <property type="match status" value="1"/>
</dbReference>
<name>A0A916J4U1_9PROT</name>
<dbReference type="AlphaFoldDB" id="A0A916J4U1"/>
<comment type="caution">
    <text evidence="3">The sequence shown here is derived from an EMBL/GenBank/DDBJ whole genome shotgun (WGS) entry which is preliminary data.</text>
</comment>
<dbReference type="Pfam" id="PF14522">
    <property type="entry name" value="Cytochrome_C7"/>
    <property type="match status" value="1"/>
</dbReference>
<dbReference type="EMBL" id="CAJQUM010000001">
    <property type="protein sequence ID" value="CAG4884013.1"/>
    <property type="molecule type" value="Genomic_DNA"/>
</dbReference>
<evidence type="ECO:0000313" key="3">
    <source>
        <dbReference type="EMBL" id="CAG4884013.1"/>
    </source>
</evidence>
<accession>A0A916J4U1</accession>
<feature type="domain" description="Cytochrome c7-like" evidence="2">
    <location>
        <begin position="38"/>
        <end position="105"/>
    </location>
</feature>
<feature type="signal peptide" evidence="1">
    <location>
        <begin position="1"/>
        <end position="22"/>
    </location>
</feature>
<dbReference type="RefSeq" id="WP_220635903.1">
    <property type="nucleotide sequence ID" value="NZ_CAJQUM010000001.1"/>
</dbReference>
<evidence type="ECO:0000256" key="1">
    <source>
        <dbReference type="SAM" id="SignalP"/>
    </source>
</evidence>
<keyword evidence="4" id="KW-1185">Reference proteome</keyword>
<sequence length="106" mass="11257">MKFVKMLVVFAALMLSIGSALAVPPGKTVEFANPMGKVTFDGKVHANKGLKCIGCHIKPKLFAMKKGADKITMDSINAGKFCGACHNGKKAFKANNEANCGKCHKT</sequence>
<protein>
    <recommendedName>
        <fullName evidence="2">Cytochrome c7-like domain-containing protein</fullName>
    </recommendedName>
</protein>
<gene>
    <name evidence="3" type="ORF">GTOL_11896</name>
</gene>
<evidence type="ECO:0000313" key="4">
    <source>
        <dbReference type="Proteomes" id="UP000742786"/>
    </source>
</evidence>
<evidence type="ECO:0000259" key="2">
    <source>
        <dbReference type="Pfam" id="PF14522"/>
    </source>
</evidence>
<feature type="chain" id="PRO_5038078037" description="Cytochrome c7-like domain-containing protein" evidence="1">
    <location>
        <begin position="23"/>
        <end position="106"/>
    </location>
</feature>
<proteinExistence type="predicted"/>
<dbReference type="NCBIfam" id="TIGR04257">
    <property type="entry name" value="nanowire_3heme"/>
    <property type="match status" value="1"/>
</dbReference>